<feature type="domain" description="TauD/TfdA-like" evidence="6">
    <location>
        <begin position="6"/>
        <end position="263"/>
    </location>
</feature>
<name>N1MSN8_9SPHN</name>
<evidence type="ECO:0000256" key="4">
    <source>
        <dbReference type="ARBA" id="ARBA00023002"/>
    </source>
</evidence>
<accession>N1MSN8</accession>
<dbReference type="SUPFAM" id="SSF51197">
    <property type="entry name" value="Clavaminate synthase-like"/>
    <property type="match status" value="1"/>
</dbReference>
<evidence type="ECO:0000313" key="7">
    <source>
        <dbReference type="EMBL" id="CCW20006.1"/>
    </source>
</evidence>
<keyword evidence="3 7" id="KW-0223">Dioxygenase</keyword>
<dbReference type="OrthoDB" id="7209371at2"/>
<evidence type="ECO:0000313" key="8">
    <source>
        <dbReference type="Proteomes" id="UP000013201"/>
    </source>
</evidence>
<comment type="caution">
    <text evidence="7">The sequence shown here is derived from an EMBL/GenBank/DDBJ whole genome shotgun (WGS) entry which is preliminary data.</text>
</comment>
<comment type="similarity">
    <text evidence="1">Belongs to the TfdA dioxygenase family.</text>
</comment>
<dbReference type="AlphaFoldDB" id="N1MSN8"/>
<evidence type="ECO:0000256" key="2">
    <source>
        <dbReference type="ARBA" id="ARBA00022723"/>
    </source>
</evidence>
<evidence type="ECO:0000259" key="6">
    <source>
        <dbReference type="Pfam" id="PF02668"/>
    </source>
</evidence>
<dbReference type="PANTHER" id="PTHR43779">
    <property type="entry name" value="DIOXYGENASE RV0097-RELATED"/>
    <property type="match status" value="1"/>
</dbReference>
<dbReference type="InterPro" id="IPR051178">
    <property type="entry name" value="TfdA_dioxygenase"/>
</dbReference>
<keyword evidence="8" id="KW-1185">Reference proteome</keyword>
<evidence type="ECO:0000256" key="1">
    <source>
        <dbReference type="ARBA" id="ARBA00005896"/>
    </source>
</evidence>
<dbReference type="PANTHER" id="PTHR43779:SF3">
    <property type="entry name" value="(3R)-3-[(CARBOXYMETHYL)AMINO]FATTY ACID OXYGENASE_DECARBOXYLASE"/>
    <property type="match status" value="1"/>
</dbReference>
<organism evidence="7 8">
    <name type="scientific">Sphingobium indicum BiD32</name>
    <dbReference type="NCBI Taxonomy" id="1301087"/>
    <lineage>
        <taxon>Bacteria</taxon>
        <taxon>Pseudomonadati</taxon>
        <taxon>Pseudomonadota</taxon>
        <taxon>Alphaproteobacteria</taxon>
        <taxon>Sphingomonadales</taxon>
        <taxon>Sphingomonadaceae</taxon>
        <taxon>Sphingobium</taxon>
    </lineage>
</organism>
<evidence type="ECO:0000256" key="3">
    <source>
        <dbReference type="ARBA" id="ARBA00022964"/>
    </source>
</evidence>
<dbReference type="GO" id="GO:0016706">
    <property type="term" value="F:2-oxoglutarate-dependent dioxygenase activity"/>
    <property type="evidence" value="ECO:0007669"/>
    <property type="project" value="UniProtKB-ARBA"/>
</dbReference>
<reference evidence="8" key="2">
    <citation type="submission" date="2013-04" db="EMBL/GenBank/DDBJ databases">
        <title>Bisphenol A degrading Sphingobium sp. strain BiD32.</title>
        <authorList>
            <person name="Nielsen J.L."/>
            <person name="Zhou N.A."/>
            <person name="Kjeldal H."/>
        </authorList>
    </citation>
    <scope>NUCLEOTIDE SEQUENCE [LARGE SCALE GENOMIC DNA]</scope>
    <source>
        <strain evidence="8">BiD32</strain>
    </source>
</reference>
<dbReference type="InterPro" id="IPR003819">
    <property type="entry name" value="TauD/TfdA-like"/>
</dbReference>
<dbReference type="GO" id="GO:0046872">
    <property type="term" value="F:metal ion binding"/>
    <property type="evidence" value="ECO:0007669"/>
    <property type="project" value="UniProtKB-KW"/>
</dbReference>
<dbReference type="Pfam" id="PF02668">
    <property type="entry name" value="TauD"/>
    <property type="match status" value="1"/>
</dbReference>
<reference evidence="7 8" key="1">
    <citation type="submission" date="2013-03" db="EMBL/GenBank/DDBJ databases">
        <authorList>
            <person name="Le V."/>
        </authorList>
    </citation>
    <scope>NUCLEOTIDE SEQUENCE [LARGE SCALE GENOMIC DNA]</scope>
    <source>
        <strain evidence="7 8">BiD32</strain>
    </source>
</reference>
<dbReference type="RefSeq" id="WP_006967006.1">
    <property type="nucleotide sequence ID" value="NZ_CAVK010000245.1"/>
</dbReference>
<evidence type="ECO:0000256" key="5">
    <source>
        <dbReference type="ARBA" id="ARBA00023004"/>
    </source>
</evidence>
<dbReference type="Proteomes" id="UP000013201">
    <property type="component" value="Unassembled WGS sequence"/>
</dbReference>
<keyword evidence="5" id="KW-0408">Iron</keyword>
<dbReference type="InterPro" id="IPR042098">
    <property type="entry name" value="TauD-like_sf"/>
</dbReference>
<keyword evidence="2" id="KW-0479">Metal-binding</keyword>
<dbReference type="EMBL" id="CAVK010000245">
    <property type="protein sequence ID" value="CCW20006.1"/>
    <property type="molecule type" value="Genomic_DNA"/>
</dbReference>
<protein>
    <submittedName>
        <fullName evidence="7">Taurine catabolism dioxygenase TauD/TfdA</fullName>
    </submittedName>
</protein>
<dbReference type="Gene3D" id="3.60.130.10">
    <property type="entry name" value="Clavaminate synthase-like"/>
    <property type="match status" value="1"/>
</dbReference>
<keyword evidence="4" id="KW-0560">Oxidoreductase</keyword>
<sequence length="270" mass="30661">MGMHARPLSSSFGVEVIDFDPNNITDEVKQATKLLFENHQLVLFRNAGVTEDQHLALVKAIGPISTTDEIMKDGRQFTYISNVHTDGRVPNGELFYHSDHMFLREPLKGISLYSIEAPEHGGETRFLNAAKAYQAMPEDLKKRIDGLSARHVYDYNANRGDQRPDPTKLSDKVDTAIYPLVWHHPESGTPLLYISRLFTTEVIGLPREDSDQLLDDLFAYLDTIGDDYTHKWKSGDLIIWDNLHLQHARNDFPPTERRALRRVPIALGSA</sequence>
<proteinExistence type="inferred from homology"/>
<gene>
    <name evidence="7" type="ORF">EBBID32_43770</name>
</gene>